<dbReference type="SUPFAM" id="SSF103473">
    <property type="entry name" value="MFS general substrate transporter"/>
    <property type="match status" value="1"/>
</dbReference>
<dbReference type="GO" id="GO:0022857">
    <property type="term" value="F:transmembrane transporter activity"/>
    <property type="evidence" value="ECO:0007669"/>
    <property type="project" value="InterPro"/>
</dbReference>
<comment type="similarity">
    <text evidence="2">Belongs to the major facilitator superfamily. Monocarboxylate porter (TC 2.A.1.13) family.</text>
</comment>
<feature type="transmembrane region" description="Helical" evidence="3">
    <location>
        <begin position="294"/>
        <end position="312"/>
    </location>
</feature>
<keyword evidence="3" id="KW-0472">Membrane</keyword>
<evidence type="ECO:0000256" key="2">
    <source>
        <dbReference type="ARBA" id="ARBA00006727"/>
    </source>
</evidence>
<feature type="transmembrane region" description="Helical" evidence="3">
    <location>
        <begin position="319"/>
        <end position="342"/>
    </location>
</feature>
<dbReference type="Pfam" id="PF07690">
    <property type="entry name" value="MFS_1"/>
    <property type="match status" value="1"/>
</dbReference>
<dbReference type="Gene3D" id="1.20.1250.20">
    <property type="entry name" value="MFS general substrate transporter like domains"/>
    <property type="match status" value="1"/>
</dbReference>
<feature type="transmembrane region" description="Helical" evidence="3">
    <location>
        <begin position="399"/>
        <end position="420"/>
    </location>
</feature>
<dbReference type="AlphaFoldDB" id="A0A8E2ARA5"/>
<keyword evidence="5" id="KW-1185">Reference proteome</keyword>
<feature type="transmembrane region" description="Helical" evidence="3">
    <location>
        <begin position="46"/>
        <end position="70"/>
    </location>
</feature>
<dbReference type="EMBL" id="KV722596">
    <property type="protein sequence ID" value="OCH85267.1"/>
    <property type="molecule type" value="Genomic_DNA"/>
</dbReference>
<gene>
    <name evidence="4" type="ORF">OBBRIDRAFT_839082</name>
</gene>
<feature type="transmembrane region" description="Helical" evidence="3">
    <location>
        <begin position="115"/>
        <end position="133"/>
    </location>
</feature>
<dbReference type="PANTHER" id="PTHR11360">
    <property type="entry name" value="MONOCARBOXYLATE TRANSPORTER"/>
    <property type="match status" value="1"/>
</dbReference>
<name>A0A8E2ARA5_9APHY</name>
<feature type="transmembrane region" description="Helical" evidence="3">
    <location>
        <begin position="253"/>
        <end position="274"/>
    </location>
</feature>
<evidence type="ECO:0000313" key="4">
    <source>
        <dbReference type="EMBL" id="OCH85267.1"/>
    </source>
</evidence>
<feature type="transmembrane region" description="Helical" evidence="3">
    <location>
        <begin position="139"/>
        <end position="161"/>
    </location>
</feature>
<dbReference type="InterPro" id="IPR011701">
    <property type="entry name" value="MFS"/>
</dbReference>
<dbReference type="InterPro" id="IPR036259">
    <property type="entry name" value="MFS_trans_sf"/>
</dbReference>
<evidence type="ECO:0000256" key="3">
    <source>
        <dbReference type="SAM" id="Phobius"/>
    </source>
</evidence>
<protein>
    <submittedName>
        <fullName evidence="4">MFS general substrate transporter</fullName>
    </submittedName>
</protein>
<feature type="transmembrane region" description="Helical" evidence="3">
    <location>
        <begin position="173"/>
        <end position="192"/>
    </location>
</feature>
<dbReference type="Proteomes" id="UP000250043">
    <property type="component" value="Unassembled WGS sequence"/>
</dbReference>
<dbReference type="GO" id="GO:0016020">
    <property type="term" value="C:membrane"/>
    <property type="evidence" value="ECO:0007669"/>
    <property type="project" value="UniProtKB-SubCell"/>
</dbReference>
<dbReference type="PANTHER" id="PTHR11360:SF234">
    <property type="entry name" value="MFS-TYPE TRANSPORTER DBAD-RELATED"/>
    <property type="match status" value="1"/>
</dbReference>
<accession>A0A8E2ARA5</accession>
<feature type="transmembrane region" description="Helical" evidence="3">
    <location>
        <begin position="348"/>
        <end position="366"/>
    </location>
</feature>
<keyword evidence="3" id="KW-0812">Transmembrane</keyword>
<feature type="transmembrane region" description="Helical" evidence="3">
    <location>
        <begin position="204"/>
        <end position="225"/>
    </location>
</feature>
<comment type="subcellular location">
    <subcellularLocation>
        <location evidence="1">Membrane</location>
        <topology evidence="1">Multi-pass membrane protein</topology>
    </subcellularLocation>
</comment>
<dbReference type="InterPro" id="IPR050327">
    <property type="entry name" value="Proton-linked_MCT"/>
</dbReference>
<keyword evidence="3" id="KW-1133">Transmembrane helix</keyword>
<dbReference type="OrthoDB" id="6499973at2759"/>
<organism evidence="4 5">
    <name type="scientific">Obba rivulosa</name>
    <dbReference type="NCBI Taxonomy" id="1052685"/>
    <lineage>
        <taxon>Eukaryota</taxon>
        <taxon>Fungi</taxon>
        <taxon>Dikarya</taxon>
        <taxon>Basidiomycota</taxon>
        <taxon>Agaricomycotina</taxon>
        <taxon>Agaricomycetes</taxon>
        <taxon>Polyporales</taxon>
        <taxon>Gelatoporiaceae</taxon>
        <taxon>Obba</taxon>
    </lineage>
</organism>
<reference evidence="4 5" key="1">
    <citation type="submission" date="2016-07" db="EMBL/GenBank/DDBJ databases">
        <title>Draft genome of the white-rot fungus Obba rivulosa 3A-2.</title>
        <authorList>
            <consortium name="DOE Joint Genome Institute"/>
            <person name="Miettinen O."/>
            <person name="Riley R."/>
            <person name="Acob R."/>
            <person name="Barry K."/>
            <person name="Cullen D."/>
            <person name="De Vries R."/>
            <person name="Hainaut M."/>
            <person name="Hatakka A."/>
            <person name="Henrissat B."/>
            <person name="Hilden K."/>
            <person name="Kuo R."/>
            <person name="Labutti K."/>
            <person name="Lipzen A."/>
            <person name="Makela M.R."/>
            <person name="Sandor L."/>
            <person name="Spatafora J.W."/>
            <person name="Grigoriev I.V."/>
            <person name="Hibbett D.S."/>
        </authorList>
    </citation>
    <scope>NUCLEOTIDE SEQUENCE [LARGE SCALE GENOMIC DNA]</scope>
    <source>
        <strain evidence="4 5">3A-2</strain>
    </source>
</reference>
<evidence type="ECO:0000256" key="1">
    <source>
        <dbReference type="ARBA" id="ARBA00004141"/>
    </source>
</evidence>
<evidence type="ECO:0000313" key="5">
    <source>
        <dbReference type="Proteomes" id="UP000250043"/>
    </source>
</evidence>
<feature type="transmembrane region" description="Helical" evidence="3">
    <location>
        <begin position="373"/>
        <end position="393"/>
    </location>
</feature>
<proteinExistence type="inferred from homology"/>
<sequence length="433" mass="46048">MSSSTLHCAAGASATYRSTDCILPLKEAGLTNTATTEPRYDGGLDAWLTVVGGWLVAFCTFGAACSFGVFQDLYTLRGATSSSAISWIGSLQLCLDFAMALPAGKLCDLGYFHHVQIGGGLLYIFSLFMLSIADVSKYYQVFLTQGLGVGIGSGIIYVPALTIQAHHWKKRRALAMGIVISGSSWGGIVYPIMLNQLIHGSAGFAWAVRAAAFMTLGLLAVANVCMKPRFVSPSRGVPRQAEVLARKRSVKQIVLDPPYFLTVLGSCLAVFGLYYPNFYLQLFVNERGLSPTLAFYSLSILNASAIFGRVILNYIADRVGYFNIICPVAAVSTGLLFCMLGVTSEGGVIAFALVYGFFSGGLASMLGPTCMGIGFFATSFGLLLGSPIAGTLLGPYFTWFKPIVFSGTAVATGGMCLCAARQLQVKRKGTQCV</sequence>